<dbReference type="InterPro" id="IPR004360">
    <property type="entry name" value="Glyas_Fos-R_dOase_dom"/>
</dbReference>
<dbReference type="InParanoid" id="A0A540VLC6"/>
<evidence type="ECO:0000259" key="1">
    <source>
        <dbReference type="PROSITE" id="PS51819"/>
    </source>
</evidence>
<dbReference type="AlphaFoldDB" id="A0A540VLC6"/>
<dbReference type="SUPFAM" id="SSF54593">
    <property type="entry name" value="Glyoxalase/Bleomycin resistance protein/Dihydroxybiphenyl dioxygenase"/>
    <property type="match status" value="1"/>
</dbReference>
<organism evidence="2 3">
    <name type="scientific">Litorilinea aerophila</name>
    <dbReference type="NCBI Taxonomy" id="1204385"/>
    <lineage>
        <taxon>Bacteria</taxon>
        <taxon>Bacillati</taxon>
        <taxon>Chloroflexota</taxon>
        <taxon>Caldilineae</taxon>
        <taxon>Caldilineales</taxon>
        <taxon>Caldilineaceae</taxon>
        <taxon>Litorilinea</taxon>
    </lineage>
</organism>
<dbReference type="EMBL" id="VIGC01000002">
    <property type="protein sequence ID" value="TQE97547.1"/>
    <property type="molecule type" value="Genomic_DNA"/>
</dbReference>
<sequence>MHVMTANTILYCRNWRETVNFYRQRLALPVTFETDWFVEFQINEGARLSVADERRATIQSASGQGITLAMQVADADEAWHRLTAAGLAPEPVREHAWGARVFYLWDPEGHRLEFWSALPD</sequence>
<reference evidence="2 3" key="1">
    <citation type="submission" date="2019-06" db="EMBL/GenBank/DDBJ databases">
        <title>Genome sequence of Litorilinea aerophila BAA-2444.</title>
        <authorList>
            <person name="Maclea K.S."/>
            <person name="Maurais E.G."/>
            <person name="Iannazzi L.C."/>
        </authorList>
    </citation>
    <scope>NUCLEOTIDE SEQUENCE [LARGE SCALE GENOMIC DNA]</scope>
    <source>
        <strain evidence="2 3">ATCC BAA-2444</strain>
    </source>
</reference>
<evidence type="ECO:0000313" key="3">
    <source>
        <dbReference type="Proteomes" id="UP000317371"/>
    </source>
</evidence>
<dbReference type="PROSITE" id="PS51819">
    <property type="entry name" value="VOC"/>
    <property type="match status" value="1"/>
</dbReference>
<dbReference type="Gene3D" id="3.10.180.10">
    <property type="entry name" value="2,3-Dihydroxybiphenyl 1,2-Dioxygenase, domain 1"/>
    <property type="match status" value="1"/>
</dbReference>
<keyword evidence="3" id="KW-1185">Reference proteome</keyword>
<name>A0A540VLC6_9CHLR</name>
<protein>
    <submittedName>
        <fullName evidence="2">VOC family protein</fullName>
    </submittedName>
</protein>
<gene>
    <name evidence="2" type="ORF">FKZ61_01335</name>
</gene>
<dbReference type="Pfam" id="PF00903">
    <property type="entry name" value="Glyoxalase"/>
    <property type="match status" value="1"/>
</dbReference>
<accession>A0A540VLC6</accession>
<evidence type="ECO:0000313" key="2">
    <source>
        <dbReference type="EMBL" id="TQE97547.1"/>
    </source>
</evidence>
<dbReference type="Proteomes" id="UP000317371">
    <property type="component" value="Unassembled WGS sequence"/>
</dbReference>
<feature type="domain" description="VOC" evidence="1">
    <location>
        <begin position="1"/>
        <end position="117"/>
    </location>
</feature>
<dbReference type="InterPro" id="IPR029068">
    <property type="entry name" value="Glyas_Bleomycin-R_OHBP_Dase"/>
</dbReference>
<dbReference type="InterPro" id="IPR037523">
    <property type="entry name" value="VOC_core"/>
</dbReference>
<proteinExistence type="predicted"/>
<dbReference type="OrthoDB" id="9791602at2"/>
<comment type="caution">
    <text evidence="2">The sequence shown here is derived from an EMBL/GenBank/DDBJ whole genome shotgun (WGS) entry which is preliminary data.</text>
</comment>